<dbReference type="SUPFAM" id="SSF50475">
    <property type="entry name" value="FMN-binding split barrel"/>
    <property type="match status" value="1"/>
</dbReference>
<gene>
    <name evidence="2" type="ORF">FYJ33_03910</name>
</gene>
<accession>A0A7X2MWW5</accession>
<dbReference type="SUPFAM" id="SSF52218">
    <property type="entry name" value="Flavoproteins"/>
    <property type="match status" value="1"/>
</dbReference>
<evidence type="ECO:0000313" key="2">
    <source>
        <dbReference type="EMBL" id="MSR90578.1"/>
    </source>
</evidence>
<comment type="caution">
    <text evidence="2">The sequence shown here is derived from an EMBL/GenBank/DDBJ whole genome shotgun (WGS) entry which is preliminary data.</text>
</comment>
<organism evidence="2 3">
    <name type="scientific">Inconstantimicrobium porci</name>
    <dbReference type="NCBI Taxonomy" id="2652291"/>
    <lineage>
        <taxon>Bacteria</taxon>
        <taxon>Bacillati</taxon>
        <taxon>Bacillota</taxon>
        <taxon>Clostridia</taxon>
        <taxon>Eubacteriales</taxon>
        <taxon>Clostridiaceae</taxon>
        <taxon>Inconstantimicrobium</taxon>
    </lineage>
</organism>
<keyword evidence="3" id="KW-1185">Reference proteome</keyword>
<dbReference type="RefSeq" id="WP_154530463.1">
    <property type="nucleotide sequence ID" value="NZ_JAQXTV010000026.1"/>
</dbReference>
<dbReference type="EMBL" id="VULX01000003">
    <property type="protein sequence ID" value="MSR90578.1"/>
    <property type="molecule type" value="Genomic_DNA"/>
</dbReference>
<dbReference type="Proteomes" id="UP000460287">
    <property type="component" value="Unassembled WGS sequence"/>
</dbReference>
<dbReference type="Gene3D" id="2.30.110.10">
    <property type="entry name" value="Electron Transport, Fmn-binding Protein, Chain A"/>
    <property type="match status" value="1"/>
</dbReference>
<dbReference type="AlphaFoldDB" id="A0A7X2MWW5"/>
<name>A0A7X2MWW5_9CLOT</name>
<feature type="domain" description="Flavodoxin" evidence="1">
    <location>
        <begin position="5"/>
        <end position="133"/>
    </location>
</feature>
<dbReference type="InterPro" id="IPR026816">
    <property type="entry name" value="Flavodoxin_dom"/>
</dbReference>
<proteinExistence type="predicted"/>
<dbReference type="InterPro" id="IPR012349">
    <property type="entry name" value="Split_barrel_FMN-bd"/>
</dbReference>
<protein>
    <recommendedName>
        <fullName evidence="1">Flavodoxin domain-containing protein</fullName>
    </recommendedName>
</protein>
<evidence type="ECO:0000259" key="1">
    <source>
        <dbReference type="Pfam" id="PF12724"/>
    </source>
</evidence>
<dbReference type="Pfam" id="PF12724">
    <property type="entry name" value="Flavodoxin_5"/>
    <property type="match status" value="1"/>
</dbReference>
<dbReference type="InterPro" id="IPR029039">
    <property type="entry name" value="Flavoprotein-like_sf"/>
</dbReference>
<evidence type="ECO:0000313" key="3">
    <source>
        <dbReference type="Proteomes" id="UP000460287"/>
    </source>
</evidence>
<reference evidence="2 3" key="1">
    <citation type="submission" date="2019-08" db="EMBL/GenBank/DDBJ databases">
        <title>In-depth cultivation of the pig gut microbiome towards novel bacterial diversity and tailored functional studies.</title>
        <authorList>
            <person name="Wylensek D."/>
            <person name="Hitch T.C.A."/>
            <person name="Clavel T."/>
        </authorList>
    </citation>
    <scope>NUCLEOTIDE SEQUENCE [LARGE SCALE GENOMIC DNA]</scope>
    <source>
        <strain evidence="2 3">WCA-383-APC-5B</strain>
    </source>
</reference>
<sequence length="316" mass="36202">MDNNLILYETHYGSAKKAGEIFSLILGHSKIYDIKDYNGDCKDYGRLIFIFGFHGNDTADKIGSYISANKDRIKDKKIILIGVGLEKSDLKNYIKKITNIMGRDADYIDFIHGELRMKNLTPEDKDILEAFFNESNIILTDMGKFKVSEVCDIAQKFYYLLKEQGRKIEEKELLKICYKYLSEHNTCALATGTNGFVRCTPLEYLLKGKDFYLITEGGMKFYGMLQNKNVCVSVFESYKGMGKLKGMQLTGIAENVEYLSDEYNNVIKLKGLKAEVLKKLPVKLNVIKVKISRIEYLNSDFKKKCYNISQILELSV</sequence>